<comment type="caution">
    <text evidence="1">The sequence shown here is derived from an EMBL/GenBank/DDBJ whole genome shotgun (WGS) entry which is preliminary data.</text>
</comment>
<reference evidence="1" key="1">
    <citation type="submission" date="2021-06" db="EMBL/GenBank/DDBJ databases">
        <authorList>
            <person name="Kallberg Y."/>
            <person name="Tangrot J."/>
            <person name="Rosling A."/>
        </authorList>
    </citation>
    <scope>NUCLEOTIDE SEQUENCE</scope>
    <source>
        <strain evidence="1">IL203A</strain>
    </source>
</reference>
<proteinExistence type="predicted"/>
<keyword evidence="2" id="KW-1185">Reference proteome</keyword>
<name>A0ACA9LNQ4_9GLOM</name>
<evidence type="ECO:0000313" key="2">
    <source>
        <dbReference type="Proteomes" id="UP000789702"/>
    </source>
</evidence>
<sequence length="80" mass="9938">MNNEICECCSENDIRWSWEDVKYKDYKWYKYCDEVGENNERYRNRTTHNSQDCQYKLSELSTTDWTNKLSKSNEEWNMEK</sequence>
<dbReference type="Proteomes" id="UP000789702">
    <property type="component" value="Unassembled WGS sequence"/>
</dbReference>
<dbReference type="EMBL" id="CAJVPU010005020">
    <property type="protein sequence ID" value="CAG8541687.1"/>
    <property type="molecule type" value="Genomic_DNA"/>
</dbReference>
<protein>
    <submittedName>
        <fullName evidence="1">13032_t:CDS:1</fullName>
    </submittedName>
</protein>
<gene>
    <name evidence="1" type="ORF">DHETER_LOCUS4832</name>
</gene>
<accession>A0ACA9LNQ4</accession>
<organism evidence="1 2">
    <name type="scientific">Dentiscutata heterogama</name>
    <dbReference type="NCBI Taxonomy" id="1316150"/>
    <lineage>
        <taxon>Eukaryota</taxon>
        <taxon>Fungi</taxon>
        <taxon>Fungi incertae sedis</taxon>
        <taxon>Mucoromycota</taxon>
        <taxon>Glomeromycotina</taxon>
        <taxon>Glomeromycetes</taxon>
        <taxon>Diversisporales</taxon>
        <taxon>Gigasporaceae</taxon>
        <taxon>Dentiscutata</taxon>
    </lineage>
</organism>
<evidence type="ECO:0000313" key="1">
    <source>
        <dbReference type="EMBL" id="CAG8541687.1"/>
    </source>
</evidence>